<dbReference type="EMBL" id="AZMM01013886">
    <property type="protein sequence ID" value="ETJ31628.1"/>
    <property type="molecule type" value="Genomic_DNA"/>
</dbReference>
<evidence type="ECO:0000313" key="2">
    <source>
        <dbReference type="EMBL" id="ETJ31628.1"/>
    </source>
</evidence>
<accession>W1XMN5</accession>
<keyword evidence="1" id="KW-0812">Transmembrane</keyword>
<feature type="transmembrane region" description="Helical" evidence="1">
    <location>
        <begin position="20"/>
        <end position="43"/>
    </location>
</feature>
<sequence length="76" mass="8282">PALGKHAPKTDAPVEKEKWGIGVLFLSVAALCYILGQLGFISWVPEYAKGLGMSLNDAGTLVSNFWMSYMVGMWAF</sequence>
<organism evidence="2">
    <name type="scientific">human gut metagenome</name>
    <dbReference type="NCBI Taxonomy" id="408170"/>
    <lineage>
        <taxon>unclassified sequences</taxon>
        <taxon>metagenomes</taxon>
        <taxon>organismal metagenomes</taxon>
    </lineage>
</organism>
<reference evidence="2" key="1">
    <citation type="submission" date="2013-12" db="EMBL/GenBank/DDBJ databases">
        <title>A Varibaculum cambriense genome reconstructed from a premature infant gut community with otherwise low bacterial novelty that shifts toward anaerobic metabolism during the third week of life.</title>
        <authorList>
            <person name="Brown C.T."/>
            <person name="Sharon I."/>
            <person name="Thomas B.C."/>
            <person name="Castelle C.J."/>
            <person name="Morowitz M.J."/>
            <person name="Banfield J.F."/>
        </authorList>
    </citation>
    <scope>NUCLEOTIDE SEQUENCE</scope>
</reference>
<name>W1XMN5_9ZZZZ</name>
<dbReference type="InterPro" id="IPR036259">
    <property type="entry name" value="MFS_trans_sf"/>
</dbReference>
<dbReference type="SUPFAM" id="SSF103473">
    <property type="entry name" value="MFS general substrate transporter"/>
    <property type="match status" value="1"/>
</dbReference>
<evidence type="ECO:0000256" key="1">
    <source>
        <dbReference type="SAM" id="Phobius"/>
    </source>
</evidence>
<feature type="non-terminal residue" evidence="2">
    <location>
        <position position="76"/>
    </location>
</feature>
<dbReference type="AlphaFoldDB" id="W1XMN5"/>
<keyword evidence="1" id="KW-0472">Membrane</keyword>
<feature type="non-terminal residue" evidence="2">
    <location>
        <position position="1"/>
    </location>
</feature>
<protein>
    <submittedName>
        <fullName evidence="2">Protein tsgA-like protein</fullName>
    </submittedName>
</protein>
<comment type="caution">
    <text evidence="2">The sequence shown here is derived from an EMBL/GenBank/DDBJ whole genome shotgun (WGS) entry which is preliminary data.</text>
</comment>
<keyword evidence="1" id="KW-1133">Transmembrane helix</keyword>
<gene>
    <name evidence="2" type="ORF">Q604_UNBC13886G0001</name>
</gene>
<proteinExistence type="predicted"/>